<feature type="compositionally biased region" description="Polar residues" evidence="1">
    <location>
        <begin position="244"/>
        <end position="254"/>
    </location>
</feature>
<feature type="compositionally biased region" description="Low complexity" evidence="1">
    <location>
        <begin position="273"/>
        <end position="285"/>
    </location>
</feature>
<accession>A0A2S4WB27</accession>
<evidence type="ECO:0000313" key="3">
    <source>
        <dbReference type="Proteomes" id="UP000238274"/>
    </source>
</evidence>
<evidence type="ECO:0000256" key="1">
    <source>
        <dbReference type="SAM" id="MobiDB-lite"/>
    </source>
</evidence>
<gene>
    <name evidence="2" type="ORF">PSHT_05272</name>
</gene>
<evidence type="ECO:0000313" key="2">
    <source>
        <dbReference type="EMBL" id="POW18976.1"/>
    </source>
</evidence>
<dbReference type="Proteomes" id="UP000238274">
    <property type="component" value="Unassembled WGS sequence"/>
</dbReference>
<name>A0A2S4WB27_9BASI</name>
<reference evidence="2 3" key="1">
    <citation type="submission" date="2017-12" db="EMBL/GenBank/DDBJ databases">
        <title>Gene loss provides genomic basis for host adaptation in cereal stripe rust fungi.</title>
        <authorList>
            <person name="Xia C."/>
        </authorList>
    </citation>
    <scope>NUCLEOTIDE SEQUENCE [LARGE SCALE GENOMIC DNA]</scope>
    <source>
        <strain evidence="2 3">93TX-2</strain>
    </source>
</reference>
<dbReference type="AlphaFoldDB" id="A0A2S4WB27"/>
<protein>
    <submittedName>
        <fullName evidence="2">Uncharacterized protein</fullName>
    </submittedName>
</protein>
<feature type="region of interest" description="Disordered" evidence="1">
    <location>
        <begin position="244"/>
        <end position="358"/>
    </location>
</feature>
<dbReference type="VEuPathDB" id="FungiDB:PSHT_05272"/>
<comment type="caution">
    <text evidence="2">The sequence shown here is derived from an EMBL/GenBank/DDBJ whole genome shotgun (WGS) entry which is preliminary data.</text>
</comment>
<dbReference type="EMBL" id="PKSM01000057">
    <property type="protein sequence ID" value="POW18976.1"/>
    <property type="molecule type" value="Genomic_DNA"/>
</dbReference>
<feature type="compositionally biased region" description="Polar residues" evidence="1">
    <location>
        <begin position="305"/>
        <end position="314"/>
    </location>
</feature>
<keyword evidence="3" id="KW-1185">Reference proteome</keyword>
<reference evidence="3" key="3">
    <citation type="journal article" date="2018" name="Mol. Plant Microbe Interact.">
        <title>Genome sequence resources for the wheat stripe rust pathogen (Puccinia striiformis f. sp. tritici) and the barley stripe rust pathogen (Puccinia striiformis f. sp. hordei).</title>
        <authorList>
            <person name="Xia C."/>
            <person name="Wang M."/>
            <person name="Yin C."/>
            <person name="Cornejo O.E."/>
            <person name="Hulbert S.H."/>
            <person name="Chen X."/>
        </authorList>
    </citation>
    <scope>NUCLEOTIDE SEQUENCE [LARGE SCALE GENOMIC DNA]</scope>
    <source>
        <strain evidence="3">93TX-2</strain>
    </source>
</reference>
<sequence>MYPQAIIPNQSYSPTSHGLMTWTHTEIIQHMLPRISHPMFVSGPFEIMEALEAVLTQGSAYGQFRNQSAISYFNATGEEALVEVIVSGYGSAATVLNAETVYYLSGRFIARLDITNEQDPYVFYDQELTLNIGNFDNIPSGIANKVGFKGLGIVVERTLIDAPCAANSLQQDLHVLIRHTDYNNLRKDKAVFEVMYIVPGNRLQQKTHGLYQLGREVHLAGYIRGFNPLRKCWEVQVLNLSVPSGNQTSVSPTKPSRPATKHNIKIQKVGSMVATATPAPVASTSRLPPIITPSAMQSEGRPSFESPSGSNIQYSEEGEVPETAGGEPETEPPFKNTYPKRRSGADMISEAYKRSKGK</sequence>
<reference evidence="3" key="2">
    <citation type="journal article" date="2018" name="BMC Genomics">
        <title>Genomic insights into host adaptation between the wheat stripe rust pathogen (Puccinia striiformis f. sp. tritici) and the barley stripe rust pathogen (Puccinia striiformis f. sp. hordei).</title>
        <authorList>
            <person name="Xia C."/>
            <person name="Wang M."/>
            <person name="Yin C."/>
            <person name="Cornejo O.E."/>
            <person name="Hulbert S.H."/>
            <person name="Chen X."/>
        </authorList>
    </citation>
    <scope>NUCLEOTIDE SEQUENCE [LARGE SCALE GENOMIC DNA]</scope>
    <source>
        <strain evidence="3">93TX-2</strain>
    </source>
</reference>
<proteinExistence type="predicted"/>
<organism evidence="2 3">
    <name type="scientific">Puccinia striiformis</name>
    <dbReference type="NCBI Taxonomy" id="27350"/>
    <lineage>
        <taxon>Eukaryota</taxon>
        <taxon>Fungi</taxon>
        <taxon>Dikarya</taxon>
        <taxon>Basidiomycota</taxon>
        <taxon>Pucciniomycotina</taxon>
        <taxon>Pucciniomycetes</taxon>
        <taxon>Pucciniales</taxon>
        <taxon>Pucciniaceae</taxon>
        <taxon>Puccinia</taxon>
    </lineage>
</organism>
<dbReference type="VEuPathDB" id="FungiDB:PSTT_06646"/>